<evidence type="ECO:0000313" key="2">
    <source>
        <dbReference type="EMBL" id="PTQ57054.1"/>
    </source>
</evidence>
<protein>
    <submittedName>
        <fullName evidence="2">Uncharacterized protein</fullName>
    </submittedName>
</protein>
<name>A0A2R6Y300_9BACL</name>
<gene>
    <name evidence="2" type="ORF">BSOLF_2324</name>
</gene>
<dbReference type="Proteomes" id="UP000244338">
    <property type="component" value="Unassembled WGS sequence"/>
</dbReference>
<feature type="region of interest" description="Disordered" evidence="1">
    <location>
        <begin position="45"/>
        <end position="74"/>
    </location>
</feature>
<comment type="caution">
    <text evidence="2">The sequence shown here is derived from an EMBL/GenBank/DDBJ whole genome shotgun (WGS) entry which is preliminary data.</text>
</comment>
<accession>A0A2R6Y300</accession>
<proteinExistence type="predicted"/>
<organism evidence="2 3">
    <name type="scientific">Candidatus Carbonibacillus altaicus</name>
    <dbReference type="NCBI Taxonomy" id="2163959"/>
    <lineage>
        <taxon>Bacteria</taxon>
        <taxon>Bacillati</taxon>
        <taxon>Bacillota</taxon>
        <taxon>Bacilli</taxon>
        <taxon>Bacillales</taxon>
        <taxon>Candidatus Carbonibacillus</taxon>
    </lineage>
</organism>
<dbReference type="EMBL" id="PEBX01000014">
    <property type="protein sequence ID" value="PTQ57054.1"/>
    <property type="molecule type" value="Genomic_DNA"/>
</dbReference>
<evidence type="ECO:0000256" key="1">
    <source>
        <dbReference type="SAM" id="MobiDB-lite"/>
    </source>
</evidence>
<reference evidence="3" key="1">
    <citation type="journal article" date="2018" name="Sci. Rep.">
        <title>Lignite coal burning seam in the remote Altai Mountains harbors a hydrogen-driven thermophilic microbial community.</title>
        <authorList>
            <person name="Kadnikov V.V."/>
            <person name="Mardanov A.V."/>
            <person name="Ivasenko D.A."/>
            <person name="Antsiferov D.V."/>
            <person name="Beletsky A.V."/>
            <person name="Karnachuk O.V."/>
            <person name="Ravin N.V."/>
        </authorList>
    </citation>
    <scope>NUCLEOTIDE SEQUENCE [LARGE SCALE GENOMIC DNA]</scope>
</reference>
<dbReference type="AlphaFoldDB" id="A0A2R6Y300"/>
<evidence type="ECO:0000313" key="3">
    <source>
        <dbReference type="Proteomes" id="UP000244338"/>
    </source>
</evidence>
<sequence>MRESKLSWRKFEQTGDVTYYLAYKGLITPSSETLGAYREEFAGEPLTDLAKHEPKTPLTSEKHHLRLTRREDLR</sequence>